<evidence type="ECO:0000313" key="9">
    <source>
        <dbReference type="Proteomes" id="UP001281024"/>
    </source>
</evidence>
<protein>
    <submittedName>
        <fullName evidence="8">M13 family peptidase</fullName>
    </submittedName>
</protein>
<gene>
    <name evidence="8" type="ORF">GA838_00620</name>
</gene>
<dbReference type="PANTHER" id="PTHR11733:SF167">
    <property type="entry name" value="FI17812P1-RELATED"/>
    <property type="match status" value="1"/>
</dbReference>
<reference evidence="8" key="1">
    <citation type="submission" date="2019-10" db="EMBL/GenBank/DDBJ databases">
        <title>Malate fermentation in French cider.</title>
        <authorList>
            <person name="Cousin F.J."/>
            <person name="Medina Fernandez S."/>
            <person name="Misery B."/>
            <person name="Laplace J.-M."/>
            <person name="Cretenet M."/>
        </authorList>
    </citation>
    <scope>NUCLEOTIDE SEQUENCE</scope>
    <source>
        <strain evidence="8">UCMA15129</strain>
    </source>
</reference>
<dbReference type="InterPro" id="IPR042089">
    <property type="entry name" value="Peptidase_M13_dom_2"/>
</dbReference>
<proteinExistence type="inferred from homology"/>
<dbReference type="PRINTS" id="PR00786">
    <property type="entry name" value="NEPRILYSIN"/>
</dbReference>
<evidence type="ECO:0000313" key="8">
    <source>
        <dbReference type="EMBL" id="MDV7714285.1"/>
    </source>
</evidence>
<keyword evidence="6" id="KW-0862">Zinc</keyword>
<evidence type="ECO:0000256" key="5">
    <source>
        <dbReference type="ARBA" id="ARBA00022801"/>
    </source>
</evidence>
<comment type="similarity">
    <text evidence="2">Belongs to the peptidase M13 family.</text>
</comment>
<dbReference type="InterPro" id="IPR024079">
    <property type="entry name" value="MetalloPept_cat_dom_sf"/>
</dbReference>
<evidence type="ECO:0000256" key="7">
    <source>
        <dbReference type="ARBA" id="ARBA00023049"/>
    </source>
</evidence>
<dbReference type="PANTHER" id="PTHR11733">
    <property type="entry name" value="ZINC METALLOPROTEASE FAMILY M13 NEPRILYSIN-RELATED"/>
    <property type="match status" value="1"/>
</dbReference>
<dbReference type="GO" id="GO:0005886">
    <property type="term" value="C:plasma membrane"/>
    <property type="evidence" value="ECO:0007669"/>
    <property type="project" value="TreeGrafter"/>
</dbReference>
<evidence type="ECO:0000256" key="6">
    <source>
        <dbReference type="ARBA" id="ARBA00022833"/>
    </source>
</evidence>
<dbReference type="Pfam" id="PF05649">
    <property type="entry name" value="Peptidase_M13_N"/>
    <property type="match status" value="1"/>
</dbReference>
<evidence type="ECO:0000256" key="4">
    <source>
        <dbReference type="ARBA" id="ARBA00022723"/>
    </source>
</evidence>
<dbReference type="AlphaFoldDB" id="A0A483BFC4"/>
<dbReference type="InterPro" id="IPR000718">
    <property type="entry name" value="Peptidase_M13"/>
</dbReference>
<dbReference type="GO" id="GO:0046872">
    <property type="term" value="F:metal ion binding"/>
    <property type="evidence" value="ECO:0007669"/>
    <property type="project" value="UniProtKB-KW"/>
</dbReference>
<dbReference type="Proteomes" id="UP001281024">
    <property type="component" value="Unassembled WGS sequence"/>
</dbReference>
<dbReference type="SUPFAM" id="SSF55486">
    <property type="entry name" value="Metalloproteases ('zincins'), catalytic domain"/>
    <property type="match status" value="1"/>
</dbReference>
<evidence type="ECO:0000256" key="3">
    <source>
        <dbReference type="ARBA" id="ARBA00022670"/>
    </source>
</evidence>
<keyword evidence="7" id="KW-0482">Metalloprotease</keyword>
<comment type="caution">
    <text evidence="8">The sequence shown here is derived from an EMBL/GenBank/DDBJ whole genome shotgun (WGS) entry which is preliminary data.</text>
</comment>
<sequence length="629" mass="71674">MVRVQDDLFSAINEEWLKTAKIRPDMPSASSFTDLYLSIEDDMRADTKVFASGAKQSPTYLKNFIDLYKLAGDWDKRNEEGAEPIRKALKPILALNSFRDFSLALADLDLNGYASSFNVGVTPDFKQADRYIFWVDEPGTILPDSTYYANDNPQKGPLLTAWSKMTSQLLIASGYSSKQSETIVEDAKKFDALLPKLVLSREEQTEYYKNYHPKSIEDFSAYLDTIDLNAYIEKLVGKKVDKVILSSERFWKAAKEVYSEDHWPIFKNWLIAKNTNYFASFASYDLFKFAGSFSRTLTGAAQAPSPEREAYALAHSQFGFLLGEYFRIKHFSPEAKSNVESMIHKMIAVYRDRLTHNDWLGPKTIKKAINKLDHIAIKIGYPDKVPTRFLERKVDQNATLVDNYISLSRQEARFRLSRWNTKVDTSEWDMTADTVNAYYDPQSNSINFPAGILQLPFYEFKRDPAANYGGIGAVIAHEVSHAFDTNGARFDEKGSLNNWWTKDDLKEFENRAKAIVQAWTNLEIDGVPVNPKLTLTENIADLGGMSAALQAAENGDHFSARLFFSTWAAIWRMKANAEYVKLLASIDEHAPNKLRANEPVKNFQEFFDAFAIKKGDGMYRAPEDRVKLW</sequence>
<dbReference type="RefSeq" id="WP_186432806.1">
    <property type="nucleotide sequence ID" value="NZ_ULFV01000030.1"/>
</dbReference>
<keyword evidence="5" id="KW-0378">Hydrolase</keyword>
<keyword evidence="4" id="KW-0479">Metal-binding</keyword>
<name>A0A483BFC4_OENOE</name>
<comment type="cofactor">
    <cofactor evidence="1">
        <name>Zn(2+)</name>
        <dbReference type="ChEBI" id="CHEBI:29105"/>
    </cofactor>
</comment>
<keyword evidence="3" id="KW-0645">Protease</keyword>
<evidence type="ECO:0000256" key="1">
    <source>
        <dbReference type="ARBA" id="ARBA00001947"/>
    </source>
</evidence>
<dbReference type="CDD" id="cd08662">
    <property type="entry name" value="M13"/>
    <property type="match status" value="1"/>
</dbReference>
<organism evidence="8 9">
    <name type="scientific">Oenococcus oeni</name>
    <name type="common">Leuconostoc oenos</name>
    <dbReference type="NCBI Taxonomy" id="1247"/>
    <lineage>
        <taxon>Bacteria</taxon>
        <taxon>Bacillati</taxon>
        <taxon>Bacillota</taxon>
        <taxon>Bacilli</taxon>
        <taxon>Lactobacillales</taxon>
        <taxon>Lactobacillaceae</taxon>
        <taxon>Oenococcus</taxon>
    </lineage>
</organism>
<dbReference type="PROSITE" id="PS51885">
    <property type="entry name" value="NEPRILYSIN"/>
    <property type="match status" value="1"/>
</dbReference>
<dbReference type="Gene3D" id="1.10.1380.10">
    <property type="entry name" value="Neutral endopeptidase , domain2"/>
    <property type="match status" value="1"/>
</dbReference>
<accession>A0A483BFC4</accession>
<dbReference type="Pfam" id="PF01431">
    <property type="entry name" value="Peptidase_M13"/>
    <property type="match status" value="1"/>
</dbReference>
<dbReference type="EMBL" id="WERV01000001">
    <property type="protein sequence ID" value="MDV7714285.1"/>
    <property type="molecule type" value="Genomic_DNA"/>
</dbReference>
<dbReference type="Gene3D" id="3.40.390.10">
    <property type="entry name" value="Collagenase (Catalytic Domain)"/>
    <property type="match status" value="1"/>
</dbReference>
<dbReference type="InterPro" id="IPR018497">
    <property type="entry name" value="Peptidase_M13_C"/>
</dbReference>
<evidence type="ECO:0000256" key="2">
    <source>
        <dbReference type="ARBA" id="ARBA00007357"/>
    </source>
</evidence>
<dbReference type="GO" id="GO:0016485">
    <property type="term" value="P:protein processing"/>
    <property type="evidence" value="ECO:0007669"/>
    <property type="project" value="TreeGrafter"/>
</dbReference>
<dbReference type="InterPro" id="IPR008753">
    <property type="entry name" value="Peptidase_M13_N"/>
</dbReference>
<dbReference type="GO" id="GO:0004222">
    <property type="term" value="F:metalloendopeptidase activity"/>
    <property type="evidence" value="ECO:0007669"/>
    <property type="project" value="InterPro"/>
</dbReference>